<name>A0ABW5E068_9BACT</name>
<dbReference type="InterPro" id="IPR029016">
    <property type="entry name" value="GAF-like_dom_sf"/>
</dbReference>
<keyword evidence="2" id="KW-1133">Transmembrane helix</keyword>
<evidence type="ECO:0000256" key="1">
    <source>
        <dbReference type="ARBA" id="ARBA00022801"/>
    </source>
</evidence>
<dbReference type="RefSeq" id="WP_377095020.1">
    <property type="nucleotide sequence ID" value="NZ_JBHSJM010000001.1"/>
</dbReference>
<evidence type="ECO:0000259" key="3">
    <source>
        <dbReference type="SMART" id="SM00065"/>
    </source>
</evidence>
<keyword evidence="6" id="KW-1185">Reference proteome</keyword>
<organism evidence="5 6">
    <name type="scientific">Rubritalea spongiae</name>
    <dbReference type="NCBI Taxonomy" id="430797"/>
    <lineage>
        <taxon>Bacteria</taxon>
        <taxon>Pseudomonadati</taxon>
        <taxon>Verrucomicrobiota</taxon>
        <taxon>Verrucomicrobiia</taxon>
        <taxon>Verrucomicrobiales</taxon>
        <taxon>Rubritaleaceae</taxon>
        <taxon>Rubritalea</taxon>
    </lineage>
</organism>
<dbReference type="Pfam" id="PF13185">
    <property type="entry name" value="GAF_2"/>
    <property type="match status" value="1"/>
</dbReference>
<keyword evidence="1" id="KW-0378">Hydrolase</keyword>
<evidence type="ECO:0000256" key="2">
    <source>
        <dbReference type="SAM" id="Phobius"/>
    </source>
</evidence>
<protein>
    <submittedName>
        <fullName evidence="5">SpoIIE family protein phosphatase</fullName>
    </submittedName>
</protein>
<evidence type="ECO:0000259" key="4">
    <source>
        <dbReference type="SMART" id="SM00331"/>
    </source>
</evidence>
<dbReference type="SUPFAM" id="SSF81606">
    <property type="entry name" value="PP2C-like"/>
    <property type="match status" value="1"/>
</dbReference>
<dbReference type="PANTHER" id="PTHR43156">
    <property type="entry name" value="STAGE II SPORULATION PROTEIN E-RELATED"/>
    <property type="match status" value="1"/>
</dbReference>
<sequence>MSTVLTGASYVDEIENALALSLCFSTFLLFLLLLKWRKTKALLEVTEGMKKTLEGEGNRLFDFLHMLGIALEEDHSASTLHREIVDGVKEVVSSKGGALYLLSGSGRYLLPKHISKKCPLLIGLPMEVFEKTGGDMDVLKSHVQLSKVPAGEGMLGSVLSAGVPQKVDDVKYHEAFNDAFLHYEGDVTAMLAPLTYGGRDLGVLAVARPIKEGLFTTSEFTLFRSASEQAAFALGNATIHQEAGEKRKIEGELRTAQQVQQVLLPKGKPEVLGYEIEGLNRPARMISGDYYDYIDLGEGRWGIAIADVSGKGVAAGLLMAMCRSVLRAELRRGTDPLSAVSQVNKLMFNDIKEDSFVSLALYIINEENGHVQLVRAGHDKAPIYRKSTDSIEWVKPPGLAIGLDDGVVFDRITRLHEFDLEEGDTLLLYTDGVTEANNLAEDEFGAERMVEILKESSSEGVESVLKNLMKSINSFVSGALQSDDITLIAVQKK</sequence>
<dbReference type="SMART" id="SM00065">
    <property type="entry name" value="GAF"/>
    <property type="match status" value="1"/>
</dbReference>
<dbReference type="EMBL" id="JBHUJC010000003">
    <property type="protein sequence ID" value="MFD2275265.1"/>
    <property type="molecule type" value="Genomic_DNA"/>
</dbReference>
<dbReference type="SMART" id="SM00331">
    <property type="entry name" value="PP2C_SIG"/>
    <property type="match status" value="1"/>
</dbReference>
<proteinExistence type="predicted"/>
<comment type="caution">
    <text evidence="5">The sequence shown here is derived from an EMBL/GenBank/DDBJ whole genome shotgun (WGS) entry which is preliminary data.</text>
</comment>
<dbReference type="Gene3D" id="3.60.40.10">
    <property type="entry name" value="PPM-type phosphatase domain"/>
    <property type="match status" value="1"/>
</dbReference>
<dbReference type="InterPro" id="IPR036457">
    <property type="entry name" value="PPM-type-like_dom_sf"/>
</dbReference>
<keyword evidence="2" id="KW-0472">Membrane</keyword>
<feature type="domain" description="PPM-type phosphatase" evidence="4">
    <location>
        <begin position="271"/>
        <end position="492"/>
    </location>
</feature>
<dbReference type="InterPro" id="IPR052016">
    <property type="entry name" value="Bact_Sigma-Reg"/>
</dbReference>
<feature type="domain" description="GAF" evidence="3">
    <location>
        <begin position="76"/>
        <end position="244"/>
    </location>
</feature>
<evidence type="ECO:0000313" key="6">
    <source>
        <dbReference type="Proteomes" id="UP001597297"/>
    </source>
</evidence>
<dbReference type="SUPFAM" id="SSF55781">
    <property type="entry name" value="GAF domain-like"/>
    <property type="match status" value="1"/>
</dbReference>
<dbReference type="Gene3D" id="3.30.450.40">
    <property type="match status" value="1"/>
</dbReference>
<gene>
    <name evidence="5" type="ORF">ACFSQZ_02185</name>
</gene>
<dbReference type="InterPro" id="IPR001932">
    <property type="entry name" value="PPM-type_phosphatase-like_dom"/>
</dbReference>
<reference evidence="6" key="1">
    <citation type="journal article" date="2019" name="Int. J. Syst. Evol. Microbiol.">
        <title>The Global Catalogue of Microorganisms (GCM) 10K type strain sequencing project: providing services to taxonomists for standard genome sequencing and annotation.</title>
        <authorList>
            <consortium name="The Broad Institute Genomics Platform"/>
            <consortium name="The Broad Institute Genome Sequencing Center for Infectious Disease"/>
            <person name="Wu L."/>
            <person name="Ma J."/>
        </authorList>
    </citation>
    <scope>NUCLEOTIDE SEQUENCE [LARGE SCALE GENOMIC DNA]</scope>
    <source>
        <strain evidence="6">JCM 16545</strain>
    </source>
</reference>
<dbReference type="PANTHER" id="PTHR43156:SF2">
    <property type="entry name" value="STAGE II SPORULATION PROTEIN E"/>
    <property type="match status" value="1"/>
</dbReference>
<keyword evidence="2" id="KW-0812">Transmembrane</keyword>
<dbReference type="InterPro" id="IPR003018">
    <property type="entry name" value="GAF"/>
</dbReference>
<accession>A0ABW5E068</accession>
<dbReference type="Proteomes" id="UP001597297">
    <property type="component" value="Unassembled WGS sequence"/>
</dbReference>
<feature type="transmembrane region" description="Helical" evidence="2">
    <location>
        <begin position="17"/>
        <end position="34"/>
    </location>
</feature>
<evidence type="ECO:0000313" key="5">
    <source>
        <dbReference type="EMBL" id="MFD2275265.1"/>
    </source>
</evidence>
<dbReference type="Pfam" id="PF07228">
    <property type="entry name" value="SpoIIE"/>
    <property type="match status" value="1"/>
</dbReference>